<organism evidence="1 2">
    <name type="scientific">Sinisalibacter lacisalsi</name>
    <dbReference type="NCBI Taxonomy" id="1526570"/>
    <lineage>
        <taxon>Bacteria</taxon>
        <taxon>Pseudomonadati</taxon>
        <taxon>Pseudomonadota</taxon>
        <taxon>Alphaproteobacteria</taxon>
        <taxon>Rhodobacterales</taxon>
        <taxon>Roseobacteraceae</taxon>
        <taxon>Sinisalibacter</taxon>
    </lineage>
</organism>
<dbReference type="EMBL" id="BMGI01000012">
    <property type="protein sequence ID" value="GGD47989.1"/>
    <property type="molecule type" value="Genomic_DNA"/>
</dbReference>
<dbReference type="Proteomes" id="UP000617355">
    <property type="component" value="Unassembled WGS sequence"/>
</dbReference>
<sequence>MVRQPGSYGPINTPVRRFIVGYSLLRMVVATRKAALNEADDGSHVSKGCGLGEGVLIACEPVCSRCEMANEF</sequence>
<evidence type="ECO:0000313" key="2">
    <source>
        <dbReference type="Proteomes" id="UP000617355"/>
    </source>
</evidence>
<proteinExistence type="predicted"/>
<evidence type="ECO:0000313" key="1">
    <source>
        <dbReference type="EMBL" id="GGD47989.1"/>
    </source>
</evidence>
<reference evidence="2" key="1">
    <citation type="journal article" date="2019" name="Int. J. Syst. Evol. Microbiol.">
        <title>The Global Catalogue of Microorganisms (GCM) 10K type strain sequencing project: providing services to taxonomists for standard genome sequencing and annotation.</title>
        <authorList>
            <consortium name="The Broad Institute Genomics Platform"/>
            <consortium name="The Broad Institute Genome Sequencing Center for Infectious Disease"/>
            <person name="Wu L."/>
            <person name="Ma J."/>
        </authorList>
    </citation>
    <scope>NUCLEOTIDE SEQUENCE [LARGE SCALE GENOMIC DNA]</scope>
    <source>
        <strain evidence="2">CGMCC 1.12922</strain>
    </source>
</reference>
<name>A0ABQ1QY46_9RHOB</name>
<gene>
    <name evidence="1" type="ORF">GCM10011358_34770</name>
</gene>
<keyword evidence="2" id="KW-1185">Reference proteome</keyword>
<protein>
    <submittedName>
        <fullName evidence="1">Uncharacterized protein</fullName>
    </submittedName>
</protein>
<comment type="caution">
    <text evidence="1">The sequence shown here is derived from an EMBL/GenBank/DDBJ whole genome shotgun (WGS) entry which is preliminary data.</text>
</comment>
<accession>A0ABQ1QY46</accession>